<evidence type="ECO:0000259" key="2">
    <source>
        <dbReference type="PROSITE" id="PS50042"/>
    </source>
</evidence>
<feature type="domain" description="Cyclic nucleotide-binding" evidence="2">
    <location>
        <begin position="166"/>
        <end position="227"/>
    </location>
</feature>
<evidence type="ECO:0000313" key="4">
    <source>
        <dbReference type="Proteomes" id="UP001295684"/>
    </source>
</evidence>
<dbReference type="PROSITE" id="PS50042">
    <property type="entry name" value="CNMP_BINDING_3"/>
    <property type="match status" value="3"/>
</dbReference>
<dbReference type="PANTHER" id="PTHR23011">
    <property type="entry name" value="CYCLIC NUCLEOTIDE-BINDING DOMAIN CONTAINING PROTEIN"/>
    <property type="match status" value="1"/>
</dbReference>
<proteinExistence type="predicted"/>
<dbReference type="SUPFAM" id="SSF51206">
    <property type="entry name" value="cAMP-binding domain-like"/>
    <property type="match status" value="2"/>
</dbReference>
<dbReference type="PANTHER" id="PTHR23011:SF28">
    <property type="entry name" value="CYCLIC NUCLEOTIDE-BINDING DOMAIN CONTAINING PROTEIN"/>
    <property type="match status" value="1"/>
</dbReference>
<feature type="compositionally biased region" description="Polar residues" evidence="1">
    <location>
        <begin position="624"/>
        <end position="635"/>
    </location>
</feature>
<feature type="compositionally biased region" description="Acidic residues" evidence="1">
    <location>
        <begin position="571"/>
        <end position="581"/>
    </location>
</feature>
<comment type="caution">
    <text evidence="3">The sequence shown here is derived from an EMBL/GenBank/DDBJ whole genome shotgun (WGS) entry which is preliminary data.</text>
</comment>
<feature type="domain" description="Cyclic nucleotide-binding" evidence="2">
    <location>
        <begin position="230"/>
        <end position="280"/>
    </location>
</feature>
<dbReference type="PRINTS" id="PR00103">
    <property type="entry name" value="CAMPKINASE"/>
</dbReference>
<keyword evidence="4" id="KW-1185">Reference proteome</keyword>
<protein>
    <recommendedName>
        <fullName evidence="2">Cyclic nucleotide-binding domain-containing protein</fullName>
    </recommendedName>
</protein>
<dbReference type="EMBL" id="CAMPGE010021070">
    <property type="protein sequence ID" value="CAI2379247.1"/>
    <property type="molecule type" value="Genomic_DNA"/>
</dbReference>
<dbReference type="CDD" id="cd00038">
    <property type="entry name" value="CAP_ED"/>
    <property type="match status" value="2"/>
</dbReference>
<organism evidence="3 4">
    <name type="scientific">Euplotes crassus</name>
    <dbReference type="NCBI Taxonomy" id="5936"/>
    <lineage>
        <taxon>Eukaryota</taxon>
        <taxon>Sar</taxon>
        <taxon>Alveolata</taxon>
        <taxon>Ciliophora</taxon>
        <taxon>Intramacronucleata</taxon>
        <taxon>Spirotrichea</taxon>
        <taxon>Hypotrichia</taxon>
        <taxon>Euplotida</taxon>
        <taxon>Euplotidae</taxon>
        <taxon>Moneuplotes</taxon>
    </lineage>
</organism>
<dbReference type="AlphaFoldDB" id="A0AAD1XVL9"/>
<reference evidence="3" key="1">
    <citation type="submission" date="2023-07" db="EMBL/GenBank/DDBJ databases">
        <authorList>
            <consortium name="AG Swart"/>
            <person name="Singh M."/>
            <person name="Singh A."/>
            <person name="Seah K."/>
            <person name="Emmerich C."/>
        </authorList>
    </citation>
    <scope>NUCLEOTIDE SEQUENCE</scope>
    <source>
        <strain evidence="3">DP1</strain>
    </source>
</reference>
<dbReference type="InterPro" id="IPR018488">
    <property type="entry name" value="cNMP-bd_CS"/>
</dbReference>
<sequence length="849" mass="98054">MNVLKMVLKKDIKQRNKKDLEKMVVELKQIKFFQERQIPDKSYIDIAQSLTYLKLPKGAIVFEYGTLGDLFYIILKGTVSVHVPNKKKIEMMEKEKFGNIIPTTASKLHPNNKNDENADRVGELPISKRASRIPGRRRSTLMRGFVSTLGNNAIRELLDDPIFDEVCKFKAGKSFGELALRTTKPRAARIVCDTDCEFACMRKDDYSKVLQKIEERLVNDMIVYFQSIPLFSNWSKNLLTKLMFQVEKKSFIKNQKVIKEGDPIKEIYIIKKGEFEVYSKFKQKKEDHLHISNKLLGKNYLEKFLKPKRSYLSLLGVGQLICDNDLLEGCKKVMEKQRNEALSKEPNDTGATTINNKPMSKPMFTFANLDAKSSVTVTCNSLKGHLLCIKAGQFLKAMKKDITTWKSFETHCTRKQGENNARVTQIHHILENKFEDESNESCFSPSGAQHKACFSTSVRFRRNKFQNKLEIMGEINSEKNIPEMKDNFKRIEYKKIFEMDEEKEEKPQKEVECSIIFSDNAGNLRISRPSKQLSTTVNMLDSRDFSRRRNTKYNIMGEALQSDGQNTDMSESLDFDSDSADDDHHSNEIGARNMPFLKSICKKIWKKPKNENYNKMSQVSTYLSSNHDSTRMSYSTRRKSRRGKVKDSLSVSGTKSFTKKLSSSRKTIYLDDKNNIVNPVTKSIIQGQSMQKKRNIQKIVFEPSSSEGIWDNYSSTHGDNESIFDNSVNSPGIIKNLKYPNIIPESGTLDFNPGRNKFKGRFKSVSPIRENPTKTSYGMRQYKRNLISNNGRFFNQRRRRIKISKVKMKNKISKLMETFQSIPIKIQHRKLRQPAPKESRKKINLNIIN</sequence>
<dbReference type="Gene3D" id="2.60.120.10">
    <property type="entry name" value="Jelly Rolls"/>
    <property type="match status" value="2"/>
</dbReference>
<feature type="region of interest" description="Disordered" evidence="1">
    <location>
        <begin position="560"/>
        <end position="589"/>
    </location>
</feature>
<evidence type="ECO:0000256" key="1">
    <source>
        <dbReference type="SAM" id="MobiDB-lite"/>
    </source>
</evidence>
<evidence type="ECO:0000313" key="3">
    <source>
        <dbReference type="EMBL" id="CAI2379247.1"/>
    </source>
</evidence>
<dbReference type="InterPro" id="IPR018490">
    <property type="entry name" value="cNMP-bd_dom_sf"/>
</dbReference>
<name>A0AAD1XVL9_EUPCR</name>
<feature type="domain" description="Cyclic nucleotide-binding" evidence="2">
    <location>
        <begin position="34"/>
        <end position="100"/>
    </location>
</feature>
<dbReference type="PROSITE" id="PS00889">
    <property type="entry name" value="CNMP_BINDING_2"/>
    <property type="match status" value="1"/>
</dbReference>
<dbReference type="Proteomes" id="UP001295684">
    <property type="component" value="Unassembled WGS sequence"/>
</dbReference>
<feature type="region of interest" description="Disordered" evidence="1">
    <location>
        <begin position="624"/>
        <end position="651"/>
    </location>
</feature>
<gene>
    <name evidence="3" type="ORF">ECRASSUSDP1_LOCUS20656</name>
</gene>
<accession>A0AAD1XVL9</accession>
<dbReference type="InterPro" id="IPR014710">
    <property type="entry name" value="RmlC-like_jellyroll"/>
</dbReference>
<dbReference type="InterPro" id="IPR000595">
    <property type="entry name" value="cNMP-bd_dom"/>
</dbReference>